<reference evidence="2" key="1">
    <citation type="journal article" date="2020" name="Stud. Mycol.">
        <title>101 Dothideomycetes genomes: A test case for predicting lifestyles and emergence of pathogens.</title>
        <authorList>
            <person name="Haridas S."/>
            <person name="Albert R."/>
            <person name="Binder M."/>
            <person name="Bloem J."/>
            <person name="LaButti K."/>
            <person name="Salamov A."/>
            <person name="Andreopoulos B."/>
            <person name="Baker S."/>
            <person name="Barry K."/>
            <person name="Bills G."/>
            <person name="Bluhm B."/>
            <person name="Cannon C."/>
            <person name="Castanera R."/>
            <person name="Culley D."/>
            <person name="Daum C."/>
            <person name="Ezra D."/>
            <person name="Gonzalez J."/>
            <person name="Henrissat B."/>
            <person name="Kuo A."/>
            <person name="Liang C."/>
            <person name="Lipzen A."/>
            <person name="Lutzoni F."/>
            <person name="Magnuson J."/>
            <person name="Mondo S."/>
            <person name="Nolan M."/>
            <person name="Ohm R."/>
            <person name="Pangilinan J."/>
            <person name="Park H.-J."/>
            <person name="Ramirez L."/>
            <person name="Alfaro M."/>
            <person name="Sun H."/>
            <person name="Tritt A."/>
            <person name="Yoshinaga Y."/>
            <person name="Zwiers L.-H."/>
            <person name="Turgeon B."/>
            <person name="Goodwin S."/>
            <person name="Spatafora J."/>
            <person name="Crous P."/>
            <person name="Grigoriev I."/>
        </authorList>
    </citation>
    <scope>NUCLEOTIDE SEQUENCE [LARGE SCALE GENOMIC DNA]</scope>
    <source>
        <strain evidence="2">CECT 20119</strain>
    </source>
</reference>
<sequence>MNNFVKYGYTPSPNTPNGFLVDSTLFGLSKAALPYPAGYTTSFINAYGAVTGTGFMSFYSMASYDVAGCAKLCTSIPTCQAFNVYFERSPLLVPGTSCSNPTAATDVRCTLWSIPINVGLATNTGQWRNSFMDVIQGSNGYNKITTPATPTGYSAPTALGGAIDASSLGATVSLGSNFYTTGVYNPQVCADFCTSTSTAAKACNFFNSFEINLNGVFQGTYCQLYT</sequence>
<evidence type="ECO:0008006" key="3">
    <source>
        <dbReference type="Google" id="ProtNLM"/>
    </source>
</evidence>
<name>A0A6A6GG18_9PEZI</name>
<protein>
    <recommendedName>
        <fullName evidence="3">Apple domain-containing protein</fullName>
    </recommendedName>
</protein>
<dbReference type="AlphaFoldDB" id="A0A6A6GG18"/>
<dbReference type="EMBL" id="ML992504">
    <property type="protein sequence ID" value="KAF2224674.1"/>
    <property type="molecule type" value="Genomic_DNA"/>
</dbReference>
<dbReference type="PANTHER" id="PTHR36578">
    <property type="entry name" value="CHROMOSOME 15, WHOLE GENOME SHOTGUN SEQUENCE"/>
    <property type="match status" value="1"/>
</dbReference>
<keyword evidence="2" id="KW-1185">Reference proteome</keyword>
<dbReference type="PANTHER" id="PTHR36578:SF1">
    <property type="entry name" value="APPLE DOMAIN-CONTAINING PROTEIN"/>
    <property type="match status" value="1"/>
</dbReference>
<gene>
    <name evidence="1" type="ORF">BDZ85DRAFT_194180</name>
</gene>
<evidence type="ECO:0000313" key="1">
    <source>
        <dbReference type="EMBL" id="KAF2224674.1"/>
    </source>
</evidence>
<proteinExistence type="predicted"/>
<evidence type="ECO:0000313" key="2">
    <source>
        <dbReference type="Proteomes" id="UP000799538"/>
    </source>
</evidence>
<accession>A0A6A6GG18</accession>
<feature type="non-terminal residue" evidence="1">
    <location>
        <position position="226"/>
    </location>
</feature>
<dbReference type="OrthoDB" id="271448at2759"/>
<dbReference type="Proteomes" id="UP000799538">
    <property type="component" value="Unassembled WGS sequence"/>
</dbReference>
<organism evidence="1 2">
    <name type="scientific">Elsinoe ampelina</name>
    <dbReference type="NCBI Taxonomy" id="302913"/>
    <lineage>
        <taxon>Eukaryota</taxon>
        <taxon>Fungi</taxon>
        <taxon>Dikarya</taxon>
        <taxon>Ascomycota</taxon>
        <taxon>Pezizomycotina</taxon>
        <taxon>Dothideomycetes</taxon>
        <taxon>Dothideomycetidae</taxon>
        <taxon>Myriangiales</taxon>
        <taxon>Elsinoaceae</taxon>
        <taxon>Elsinoe</taxon>
    </lineage>
</organism>